<evidence type="ECO:0000256" key="4">
    <source>
        <dbReference type="PROSITE-ProRule" id="PRU00042"/>
    </source>
</evidence>
<keyword evidence="8" id="KW-1185">Reference proteome</keyword>
<dbReference type="GO" id="GO:0000981">
    <property type="term" value="F:DNA-binding transcription factor activity, RNA polymerase II-specific"/>
    <property type="evidence" value="ECO:0007669"/>
    <property type="project" value="TreeGrafter"/>
</dbReference>
<evidence type="ECO:0000256" key="3">
    <source>
        <dbReference type="ARBA" id="ARBA00022833"/>
    </source>
</evidence>
<reference evidence="7 8" key="1">
    <citation type="submission" date="2020-04" db="EMBL/GenBank/DDBJ databases">
        <authorList>
            <person name="Laetsch R D."/>
            <person name="Stevens L."/>
            <person name="Kumar S."/>
            <person name="Blaxter L. M."/>
        </authorList>
    </citation>
    <scope>NUCLEOTIDE SEQUENCE [LARGE SCALE GENOMIC DNA]</scope>
</reference>
<dbReference type="FunFam" id="3.30.160.60:FF:000021">
    <property type="entry name" value="Basic krueppel-like factor 3"/>
    <property type="match status" value="1"/>
</dbReference>
<comment type="caution">
    <text evidence="7">The sequence shown here is derived from an EMBL/GenBank/DDBJ whole genome shotgun (WGS) entry which is preliminary data.</text>
</comment>
<dbReference type="EMBL" id="CADEPM010000011">
    <property type="protein sequence ID" value="CAB3410821.1"/>
    <property type="molecule type" value="Genomic_DNA"/>
</dbReference>
<dbReference type="PANTHER" id="PTHR23235">
    <property type="entry name" value="KRUEPPEL-LIKE TRANSCRIPTION FACTOR"/>
    <property type="match status" value="1"/>
</dbReference>
<organism evidence="7 8">
    <name type="scientific">Caenorhabditis bovis</name>
    <dbReference type="NCBI Taxonomy" id="2654633"/>
    <lineage>
        <taxon>Eukaryota</taxon>
        <taxon>Metazoa</taxon>
        <taxon>Ecdysozoa</taxon>
        <taxon>Nematoda</taxon>
        <taxon>Chromadorea</taxon>
        <taxon>Rhabditida</taxon>
        <taxon>Rhabditina</taxon>
        <taxon>Rhabditomorpha</taxon>
        <taxon>Rhabditoidea</taxon>
        <taxon>Rhabditidae</taxon>
        <taxon>Peloderinae</taxon>
        <taxon>Caenorhabditis</taxon>
    </lineage>
</organism>
<feature type="compositionally biased region" description="Low complexity" evidence="5">
    <location>
        <begin position="128"/>
        <end position="145"/>
    </location>
</feature>
<keyword evidence="2 4" id="KW-0863">Zinc-finger</keyword>
<keyword evidence="3" id="KW-0862">Zinc</keyword>
<evidence type="ECO:0000256" key="5">
    <source>
        <dbReference type="SAM" id="MobiDB-lite"/>
    </source>
</evidence>
<sequence>MINSSETPALTFQTESPLSKLVEHCNKFGGDSKLKIGEKLETAATATDKLLLPPDMSQYAAYHQFLPTTNWWVEPSNWQLTYPTTTDAYQSYLTSPLGLLGTAATHPITTMPSNTTIAKAATSVAKSKTNALNTSTSSSSTSSSSAPMPASNGGGKYAARSNCECPNCLEAERVGATNMPARKRGVHNCHIAGCGKVYNKSSHLKAHLRWHSVILSPFPFGLHESSTKMWSITTTCC</sequence>
<dbReference type="Proteomes" id="UP000494206">
    <property type="component" value="Unassembled WGS sequence"/>
</dbReference>
<proteinExistence type="predicted"/>
<dbReference type="PANTHER" id="PTHR23235:SF177">
    <property type="entry name" value="C2H2-TYPE DOMAIN-CONTAINING PROTEIN"/>
    <property type="match status" value="1"/>
</dbReference>
<keyword evidence="1" id="KW-0479">Metal-binding</keyword>
<gene>
    <name evidence="7" type="ORF">CBOVIS_LOCUS12285</name>
</gene>
<accession>A0A8S1FFT9</accession>
<dbReference type="PROSITE" id="PS50157">
    <property type="entry name" value="ZINC_FINGER_C2H2_2"/>
    <property type="match status" value="1"/>
</dbReference>
<dbReference type="InterPro" id="IPR013087">
    <property type="entry name" value="Znf_C2H2_type"/>
</dbReference>
<evidence type="ECO:0000313" key="7">
    <source>
        <dbReference type="EMBL" id="CAB3410821.1"/>
    </source>
</evidence>
<dbReference type="SUPFAM" id="SSF57667">
    <property type="entry name" value="beta-beta-alpha zinc fingers"/>
    <property type="match status" value="1"/>
</dbReference>
<evidence type="ECO:0000256" key="1">
    <source>
        <dbReference type="ARBA" id="ARBA00022723"/>
    </source>
</evidence>
<evidence type="ECO:0000259" key="6">
    <source>
        <dbReference type="PROSITE" id="PS50157"/>
    </source>
</evidence>
<protein>
    <recommendedName>
        <fullName evidence="6">C2H2-type domain-containing protein</fullName>
    </recommendedName>
</protein>
<dbReference type="GO" id="GO:0000978">
    <property type="term" value="F:RNA polymerase II cis-regulatory region sequence-specific DNA binding"/>
    <property type="evidence" value="ECO:0007669"/>
    <property type="project" value="TreeGrafter"/>
</dbReference>
<evidence type="ECO:0000256" key="2">
    <source>
        <dbReference type="ARBA" id="ARBA00022771"/>
    </source>
</evidence>
<dbReference type="GO" id="GO:0008270">
    <property type="term" value="F:zinc ion binding"/>
    <property type="evidence" value="ECO:0007669"/>
    <property type="project" value="UniProtKB-KW"/>
</dbReference>
<feature type="region of interest" description="Disordered" evidence="5">
    <location>
        <begin position="128"/>
        <end position="153"/>
    </location>
</feature>
<evidence type="ECO:0000313" key="8">
    <source>
        <dbReference type="Proteomes" id="UP000494206"/>
    </source>
</evidence>
<dbReference type="InterPro" id="IPR036236">
    <property type="entry name" value="Znf_C2H2_sf"/>
</dbReference>
<feature type="domain" description="C2H2-type" evidence="6">
    <location>
        <begin position="187"/>
        <end position="212"/>
    </location>
</feature>
<name>A0A8S1FFT9_9PELO</name>
<dbReference type="OrthoDB" id="6365676at2759"/>
<dbReference type="AlphaFoldDB" id="A0A8S1FFT9"/>
<dbReference type="PROSITE" id="PS00028">
    <property type="entry name" value="ZINC_FINGER_C2H2_1"/>
    <property type="match status" value="1"/>
</dbReference>
<dbReference type="Gene3D" id="3.30.160.60">
    <property type="entry name" value="Classic Zinc Finger"/>
    <property type="match status" value="1"/>
</dbReference>